<dbReference type="Proteomes" id="UP000625711">
    <property type="component" value="Unassembled WGS sequence"/>
</dbReference>
<evidence type="ECO:0000256" key="1">
    <source>
        <dbReference type="SAM" id="MobiDB-lite"/>
    </source>
</evidence>
<evidence type="ECO:0000313" key="2">
    <source>
        <dbReference type="EMBL" id="KAF7280790.1"/>
    </source>
</evidence>
<comment type="caution">
    <text evidence="2">The sequence shown here is derived from an EMBL/GenBank/DDBJ whole genome shotgun (WGS) entry which is preliminary data.</text>
</comment>
<feature type="region of interest" description="Disordered" evidence="1">
    <location>
        <begin position="108"/>
        <end position="162"/>
    </location>
</feature>
<proteinExistence type="predicted"/>
<accession>A0A834IHC4</accession>
<feature type="compositionally biased region" description="Polar residues" evidence="1">
    <location>
        <begin position="7"/>
        <end position="16"/>
    </location>
</feature>
<sequence>MPACNERSGNIGSGTWRNRRGTKAAAVAWAADTVGDCRGAKNVGETGPEEILRVSSINRVLRNLAAQKEQSSQNPPPTAANDTVYDKLRLLNGNQTNWRPTPWYSTGNTFPLQPLSPPPTILSDESSKKDIKCDSRHGKLNGDDPPSTPAIHKTAEDKRGATGTWEMLCAQAGPVDARAL</sequence>
<gene>
    <name evidence="2" type="ORF">GWI33_005516</name>
</gene>
<reference evidence="2" key="1">
    <citation type="submission" date="2020-08" db="EMBL/GenBank/DDBJ databases">
        <title>Genome sequencing and assembly of the red palm weevil Rhynchophorus ferrugineus.</title>
        <authorList>
            <person name="Dias G.B."/>
            <person name="Bergman C.M."/>
            <person name="Manee M."/>
        </authorList>
    </citation>
    <scope>NUCLEOTIDE SEQUENCE</scope>
    <source>
        <strain evidence="2">AA-2017</strain>
        <tissue evidence="2">Whole larva</tissue>
    </source>
</reference>
<feature type="compositionally biased region" description="Basic and acidic residues" evidence="1">
    <location>
        <begin position="125"/>
        <end position="142"/>
    </location>
</feature>
<dbReference type="AlphaFoldDB" id="A0A834IHC4"/>
<keyword evidence="3" id="KW-1185">Reference proteome</keyword>
<dbReference type="OrthoDB" id="3225452at2759"/>
<protein>
    <submittedName>
        <fullName evidence="2">Uncharacterized protein</fullName>
    </submittedName>
</protein>
<dbReference type="EMBL" id="JAACXV010000275">
    <property type="protein sequence ID" value="KAF7280790.1"/>
    <property type="molecule type" value="Genomic_DNA"/>
</dbReference>
<evidence type="ECO:0000313" key="3">
    <source>
        <dbReference type="Proteomes" id="UP000625711"/>
    </source>
</evidence>
<name>A0A834IHC4_RHYFE</name>
<organism evidence="2 3">
    <name type="scientific">Rhynchophorus ferrugineus</name>
    <name type="common">Red palm weevil</name>
    <name type="synonym">Curculio ferrugineus</name>
    <dbReference type="NCBI Taxonomy" id="354439"/>
    <lineage>
        <taxon>Eukaryota</taxon>
        <taxon>Metazoa</taxon>
        <taxon>Ecdysozoa</taxon>
        <taxon>Arthropoda</taxon>
        <taxon>Hexapoda</taxon>
        <taxon>Insecta</taxon>
        <taxon>Pterygota</taxon>
        <taxon>Neoptera</taxon>
        <taxon>Endopterygota</taxon>
        <taxon>Coleoptera</taxon>
        <taxon>Polyphaga</taxon>
        <taxon>Cucujiformia</taxon>
        <taxon>Curculionidae</taxon>
        <taxon>Dryophthorinae</taxon>
        <taxon>Rhynchophorus</taxon>
    </lineage>
</organism>
<feature type="region of interest" description="Disordered" evidence="1">
    <location>
        <begin position="1"/>
        <end position="22"/>
    </location>
</feature>